<reference evidence="1" key="1">
    <citation type="submission" date="2020-02" db="EMBL/GenBank/DDBJ databases">
        <authorList>
            <person name="Meier V. D."/>
        </authorList>
    </citation>
    <scope>NUCLEOTIDE SEQUENCE</scope>
    <source>
        <strain evidence="1">AVDCRST_MAG84</strain>
    </source>
</reference>
<gene>
    <name evidence="1" type="ORF">AVDCRST_MAG84-2305</name>
</gene>
<organism evidence="1">
    <name type="scientific">uncultured Microcoleus sp</name>
    <dbReference type="NCBI Taxonomy" id="259945"/>
    <lineage>
        <taxon>Bacteria</taxon>
        <taxon>Bacillati</taxon>
        <taxon>Cyanobacteriota</taxon>
        <taxon>Cyanophyceae</taxon>
        <taxon>Oscillatoriophycideae</taxon>
        <taxon>Oscillatoriales</taxon>
        <taxon>Microcoleaceae</taxon>
        <taxon>Microcoleus</taxon>
        <taxon>environmental samples</taxon>
    </lineage>
</organism>
<proteinExistence type="predicted"/>
<dbReference type="EMBL" id="CADCTZ010000397">
    <property type="protein sequence ID" value="CAA9339839.1"/>
    <property type="molecule type" value="Genomic_DNA"/>
</dbReference>
<protein>
    <submittedName>
        <fullName evidence="1">Uncharacterized protein</fullName>
    </submittedName>
</protein>
<accession>A0A6J4LRH1</accession>
<name>A0A6J4LRH1_9CYAN</name>
<dbReference type="AlphaFoldDB" id="A0A6J4LRH1"/>
<sequence length="37" mass="4310">MEVFFLLLTSFPDIIMTYNLVASSLKNFKTYCLSIFV</sequence>
<evidence type="ECO:0000313" key="1">
    <source>
        <dbReference type="EMBL" id="CAA9339839.1"/>
    </source>
</evidence>